<name>A0A484G671_COLOR</name>
<accession>A0A484G671</accession>
<reference evidence="2" key="1">
    <citation type="journal article" date="2013" name="New Phytol.">
        <title>Comparative genomic and transcriptomic analyses reveal the hemibiotrophic stage shift of Colletotrichum fungi.</title>
        <authorList>
            <person name="Gan P."/>
            <person name="Ikeda K."/>
            <person name="Irieda H."/>
            <person name="Narusaka M."/>
            <person name="O'Connell R.J."/>
            <person name="Narusaka Y."/>
            <person name="Takano Y."/>
            <person name="Kubo Y."/>
            <person name="Shirasu K."/>
        </authorList>
    </citation>
    <scope>NUCLEOTIDE SEQUENCE [LARGE SCALE GENOMIC DNA]</scope>
    <source>
        <strain evidence="2">104-T / ATCC 96160 / CBS 514.97 / LARS 414 / MAFF 240422</strain>
    </source>
</reference>
<dbReference type="EMBL" id="AMCV02000001">
    <property type="protein sequence ID" value="TDZ25621.1"/>
    <property type="molecule type" value="Genomic_DNA"/>
</dbReference>
<sequence>MLATGAVFSSSQRIQCMHIRLRLRPDRGGQPESKVVDHSQGDGSSSLWKAAILRSQQTSKKSIRISTTHQDVSLFPVTYRACTAVFQARLLQIFGYITPSQDKVFRPTSRISAK</sequence>
<organism evidence="1 2">
    <name type="scientific">Colletotrichum orbiculare (strain 104-T / ATCC 96160 / CBS 514.97 / LARS 414 / MAFF 240422)</name>
    <name type="common">Cucumber anthracnose fungus</name>
    <name type="synonym">Colletotrichum lagenarium</name>
    <dbReference type="NCBI Taxonomy" id="1213857"/>
    <lineage>
        <taxon>Eukaryota</taxon>
        <taxon>Fungi</taxon>
        <taxon>Dikarya</taxon>
        <taxon>Ascomycota</taxon>
        <taxon>Pezizomycotina</taxon>
        <taxon>Sordariomycetes</taxon>
        <taxon>Hypocreomycetidae</taxon>
        <taxon>Glomerellales</taxon>
        <taxon>Glomerellaceae</taxon>
        <taxon>Colletotrichum</taxon>
        <taxon>Colletotrichum orbiculare species complex</taxon>
    </lineage>
</organism>
<dbReference type="Proteomes" id="UP000014480">
    <property type="component" value="Unassembled WGS sequence"/>
</dbReference>
<proteinExistence type="predicted"/>
<keyword evidence="2" id="KW-1185">Reference proteome</keyword>
<protein>
    <submittedName>
        <fullName evidence="1">Uncharacterized protein</fullName>
    </submittedName>
</protein>
<gene>
    <name evidence="1" type="ORF">Cob_v000735</name>
</gene>
<evidence type="ECO:0000313" key="2">
    <source>
        <dbReference type="Proteomes" id="UP000014480"/>
    </source>
</evidence>
<comment type="caution">
    <text evidence="1">The sequence shown here is derived from an EMBL/GenBank/DDBJ whole genome shotgun (WGS) entry which is preliminary data.</text>
</comment>
<reference evidence="2" key="2">
    <citation type="journal article" date="2019" name="Mol. Plant Microbe Interact.">
        <title>Genome sequence resources for four phytopathogenic fungi from the Colletotrichum orbiculare species complex.</title>
        <authorList>
            <person name="Gan P."/>
            <person name="Tsushima A."/>
            <person name="Narusaka M."/>
            <person name="Narusaka Y."/>
            <person name="Takano Y."/>
            <person name="Kubo Y."/>
            <person name="Shirasu K."/>
        </authorList>
    </citation>
    <scope>GENOME REANNOTATION</scope>
    <source>
        <strain evidence="2">104-T / ATCC 96160 / CBS 514.97 / LARS 414 / MAFF 240422</strain>
    </source>
</reference>
<dbReference type="AlphaFoldDB" id="A0A484G671"/>
<evidence type="ECO:0000313" key="1">
    <source>
        <dbReference type="EMBL" id="TDZ25621.1"/>
    </source>
</evidence>